<proteinExistence type="predicted"/>
<dbReference type="Proteomes" id="UP001239111">
    <property type="component" value="Chromosome 1"/>
</dbReference>
<dbReference type="EMBL" id="CM056741">
    <property type="protein sequence ID" value="KAJ8684538.1"/>
    <property type="molecule type" value="Genomic_DNA"/>
</dbReference>
<accession>A0ACC2PND3</accession>
<sequence>MLAVTIKARVDKQSKERSNPSQGGKKLKPTARDAKNIKRIKLQKKSASLQSDPSPAKTDQIQVSSDISNNTGTEPQRCALSMFAISPEAVDNDPPENSLTT</sequence>
<keyword evidence="2" id="KW-1185">Reference proteome</keyword>
<organism evidence="1 2">
    <name type="scientific">Eretmocerus hayati</name>
    <dbReference type="NCBI Taxonomy" id="131215"/>
    <lineage>
        <taxon>Eukaryota</taxon>
        <taxon>Metazoa</taxon>
        <taxon>Ecdysozoa</taxon>
        <taxon>Arthropoda</taxon>
        <taxon>Hexapoda</taxon>
        <taxon>Insecta</taxon>
        <taxon>Pterygota</taxon>
        <taxon>Neoptera</taxon>
        <taxon>Endopterygota</taxon>
        <taxon>Hymenoptera</taxon>
        <taxon>Apocrita</taxon>
        <taxon>Proctotrupomorpha</taxon>
        <taxon>Chalcidoidea</taxon>
        <taxon>Aphelinidae</taxon>
        <taxon>Aphelininae</taxon>
        <taxon>Eretmocerus</taxon>
    </lineage>
</organism>
<evidence type="ECO:0000313" key="2">
    <source>
        <dbReference type="Proteomes" id="UP001239111"/>
    </source>
</evidence>
<gene>
    <name evidence="1" type="ORF">QAD02_020330</name>
</gene>
<name>A0ACC2PND3_9HYME</name>
<reference evidence="1" key="1">
    <citation type="submission" date="2023-04" db="EMBL/GenBank/DDBJ databases">
        <title>A chromosome-level genome assembly of the parasitoid wasp Eretmocerus hayati.</title>
        <authorList>
            <person name="Zhong Y."/>
            <person name="Liu S."/>
            <person name="Liu Y."/>
        </authorList>
    </citation>
    <scope>NUCLEOTIDE SEQUENCE</scope>
    <source>
        <strain evidence="1">ZJU_SS_LIU_2023</strain>
    </source>
</reference>
<comment type="caution">
    <text evidence="1">The sequence shown here is derived from an EMBL/GenBank/DDBJ whole genome shotgun (WGS) entry which is preliminary data.</text>
</comment>
<evidence type="ECO:0000313" key="1">
    <source>
        <dbReference type="EMBL" id="KAJ8684538.1"/>
    </source>
</evidence>
<protein>
    <submittedName>
        <fullName evidence="1">Uncharacterized protein</fullName>
    </submittedName>
</protein>